<feature type="region of interest" description="Disordered" evidence="1">
    <location>
        <begin position="1"/>
        <end position="61"/>
    </location>
</feature>
<sequence>MSPSTVEIRSMDTFSSNAKPYSAPQNPNATPKNFTAFPQTNHSHMNSSSSTSSSSSSAPISSTFGNGREFDCGFDFSSWSSKHPKSAASVRPRPRLVKRKQLNGKVRTGQSEVGSGFNPFKQSGQESGRINNSGNLSSSGFLDSLNIVNNDNINNNNDNSNNLRFVFGANHGSDRESSGNVKVESGNEKPFREFEKADFVFETDLRCDMEKLGSEKCGKFGFVLGANGSDGGAKLNPGKGESCDFGVSLDGSRGEMKVESGAQGSKDSNLEFTSGLNKSDLASNLDSGKGDFCETLKKPDFNDAGFVFGSSRSDLKSTFDSNKIEPTNVVGGSSSMFGANHLNSFSFNLERRESGKNFGQSVSGELGKMNMKGESESQNMESTVNFNAYGSKSWIGDFANGFFVFGATSSKDSFPNECKDGINSSSENFGVSASNDWRKDASENSINIGSSSSANSIFKMEHDLQKLNISCDKNVGGTYTTEDSNTKANLETIFVFGSNEKASSHLKKAPESGHSDNKSSNGNVNDAVSCNSCNKDNVGISFSEPFTFQAGIDKTSDIKMFFQGHTKDDVELNGTDACSMLNLNSQGNCHVIDEASVGTERNNESCSTSTLDQSGISFGDLKIPEWDLSFFKANMFPEVDMKLEFGVKSGLIKEKMLKKMRGKSKKSYLHKHCSKQHHVPKESSSQENQDSSECYSPMDFSPYQETTAADQSSKETAQASEVASPLEYNFISSAFHSSILTMPEAECTSTAQKGSDSNEGDQKCGEQNEEKFGDDHESIFVGDGPSRESVCEAETAFTTFKSDWYCTSGAANVGGAEGLNGAHENKHTTQSCFSSGLEDERNFTFSAMSTSGQGSSSFRKHQLRKKSKVKIGNASFIITPSPDVRGSSSVQFSPCDPVKCEQKDESTYHSKEENEQCKQESNSSTAAVQEACEMWRLRGNQAYRNDNLSKAEDFYTQGINSVPSNETSLCSIKPLVLCYSNRAATRMSLGRMREALADCLMAAGLDPNFLKVYVRAANCHLLLGEIGNAVRHFTKCLGSGADVCLDRRITIDAADGVQKAQRVNELTNRSAILLEQKSSSAASSALDTIAEALSISSYSEKLLEMKAEALFTLRKYEEAIQLCEQSLYVAEQNFPKAETDNQLASIDGSGCYSIAMLWRWHLMSKSYFYMGKLEKALDLLHKLEQVGSMKDNHGSHILEMSVSLAVTIRELLRLKNSGNEAVRSVRYTEAVEHYTIALSSNVESRPFAAICFCNRAAAQQALGQIADAIADCSLAMALDENYTKAVSRRATLHEMIRDYGQASSDLQRLISILEKQADKKSHQSAAQDGSTGNSKELRLAQRQLSSMQEDAKGSVPLDLYLILGVKPSDSTSDVKKAYRKAALRHHPDKAGQFLARSESGDEGRLWKEIAEEVHKDADRLFKIIGEAYAVLSDAAKRSEYDLEEENRKTHKESKSNPYERSQYERNSSRRYWRGNSKEYRNSHSRWWEA</sequence>
<dbReference type="Gene3D" id="1.10.287.110">
    <property type="entry name" value="DnaJ domain"/>
    <property type="match status" value="1"/>
</dbReference>
<feature type="compositionally biased region" description="Polar residues" evidence="1">
    <location>
        <begin position="747"/>
        <end position="757"/>
    </location>
</feature>
<evidence type="ECO:0000259" key="2">
    <source>
        <dbReference type="PROSITE" id="PS50076"/>
    </source>
</evidence>
<dbReference type="PANTHER" id="PTHR45181:SF8">
    <property type="entry name" value="HEAT SHOCK PROTEIN DNAJ WITH TETRATRICOPEPTIDE REPEAT-CONTAINING PROTEIN"/>
    <property type="match status" value="1"/>
</dbReference>
<gene>
    <name evidence="4" type="primary">LOC111295144</name>
</gene>
<dbReference type="SMART" id="SM00271">
    <property type="entry name" value="DnaJ"/>
    <property type="match status" value="1"/>
</dbReference>
<feature type="compositionally biased region" description="Low complexity" evidence="1">
    <location>
        <begin position="43"/>
        <end position="61"/>
    </location>
</feature>
<dbReference type="PROSITE" id="PS50076">
    <property type="entry name" value="DNAJ_2"/>
    <property type="match status" value="1"/>
</dbReference>
<accession>A0A6P5YVK1</accession>
<feature type="region of interest" description="Disordered" evidence="1">
    <location>
        <begin position="80"/>
        <end position="135"/>
    </location>
</feature>
<organism evidence="3 4">
    <name type="scientific">Durio zibethinus</name>
    <name type="common">Durian</name>
    <dbReference type="NCBI Taxonomy" id="66656"/>
    <lineage>
        <taxon>Eukaryota</taxon>
        <taxon>Viridiplantae</taxon>
        <taxon>Streptophyta</taxon>
        <taxon>Embryophyta</taxon>
        <taxon>Tracheophyta</taxon>
        <taxon>Spermatophyta</taxon>
        <taxon>Magnoliopsida</taxon>
        <taxon>eudicotyledons</taxon>
        <taxon>Gunneridae</taxon>
        <taxon>Pentapetalae</taxon>
        <taxon>rosids</taxon>
        <taxon>malvids</taxon>
        <taxon>Malvales</taxon>
        <taxon>Malvaceae</taxon>
        <taxon>Helicteroideae</taxon>
        <taxon>Durio</taxon>
    </lineage>
</organism>
<feature type="compositionally biased region" description="Polar residues" evidence="1">
    <location>
        <begin position="1"/>
        <end position="42"/>
    </location>
</feature>
<keyword evidence="3" id="KW-1185">Reference proteome</keyword>
<name>A0A6P5YVK1_DURZI</name>
<feature type="compositionally biased region" description="Basic residues" evidence="1">
    <location>
        <begin position="92"/>
        <end position="102"/>
    </location>
</feature>
<dbReference type="GeneID" id="111295144"/>
<feature type="region of interest" description="Disordered" evidence="1">
    <location>
        <begin position="1439"/>
        <end position="1489"/>
    </location>
</feature>
<dbReference type="KEGG" id="dzi:111295144"/>
<dbReference type="InterPro" id="IPR018253">
    <property type="entry name" value="DnaJ_domain_CS"/>
</dbReference>
<feature type="compositionally biased region" description="Low complexity" evidence="1">
    <location>
        <begin position="682"/>
        <end position="693"/>
    </location>
</feature>
<evidence type="ECO:0000313" key="3">
    <source>
        <dbReference type="Proteomes" id="UP000515121"/>
    </source>
</evidence>
<evidence type="ECO:0000313" key="4">
    <source>
        <dbReference type="RefSeq" id="XP_022744260.1"/>
    </source>
</evidence>
<dbReference type="Gene3D" id="1.25.40.10">
    <property type="entry name" value="Tetratricopeptide repeat domain"/>
    <property type="match status" value="3"/>
</dbReference>
<dbReference type="InterPro" id="IPR011990">
    <property type="entry name" value="TPR-like_helical_dom_sf"/>
</dbReference>
<dbReference type="InterPro" id="IPR036869">
    <property type="entry name" value="J_dom_sf"/>
</dbReference>
<dbReference type="PROSITE" id="PS00636">
    <property type="entry name" value="DNAJ_1"/>
    <property type="match status" value="1"/>
</dbReference>
<feature type="compositionally biased region" description="Basic and acidic residues" evidence="1">
    <location>
        <begin position="760"/>
        <end position="777"/>
    </location>
</feature>
<dbReference type="SMART" id="SM00028">
    <property type="entry name" value="TPR"/>
    <property type="match status" value="8"/>
</dbReference>
<feature type="region of interest" description="Disordered" evidence="1">
    <location>
        <begin position="746"/>
        <end position="777"/>
    </location>
</feature>
<protein>
    <submittedName>
        <fullName evidence="4">Uncharacterized protein LOC111295144 isoform X1</fullName>
    </submittedName>
</protein>
<dbReference type="SUPFAM" id="SSF46565">
    <property type="entry name" value="Chaperone J-domain"/>
    <property type="match status" value="1"/>
</dbReference>
<feature type="domain" description="J" evidence="2">
    <location>
        <begin position="1358"/>
        <end position="1444"/>
    </location>
</feature>
<feature type="region of interest" description="Disordered" evidence="1">
    <location>
        <begin position="671"/>
        <end position="720"/>
    </location>
</feature>
<evidence type="ECO:0000256" key="1">
    <source>
        <dbReference type="SAM" id="MobiDB-lite"/>
    </source>
</evidence>
<dbReference type="OrthoDB" id="10250354at2759"/>
<dbReference type="SUPFAM" id="SSF48452">
    <property type="entry name" value="TPR-like"/>
    <property type="match status" value="2"/>
</dbReference>
<dbReference type="InterPro" id="IPR001623">
    <property type="entry name" value="DnaJ_domain"/>
</dbReference>
<dbReference type="CDD" id="cd06257">
    <property type="entry name" value="DnaJ"/>
    <property type="match status" value="1"/>
</dbReference>
<dbReference type="PANTHER" id="PTHR45181">
    <property type="entry name" value="HEAT SHOCK PROTEIN DNAJ WITH TETRATRICOPEPTIDE REPEAT-CONTAINING PROTEIN"/>
    <property type="match status" value="1"/>
</dbReference>
<feature type="compositionally biased region" description="Basic and acidic residues" evidence="1">
    <location>
        <begin position="1475"/>
        <end position="1489"/>
    </location>
</feature>
<reference evidence="4" key="1">
    <citation type="submission" date="2025-08" db="UniProtKB">
        <authorList>
            <consortium name="RefSeq"/>
        </authorList>
    </citation>
    <scope>IDENTIFICATION</scope>
    <source>
        <tissue evidence="4">Fruit stalk</tissue>
    </source>
</reference>
<feature type="compositionally biased region" description="Polar residues" evidence="1">
    <location>
        <begin position="703"/>
        <end position="720"/>
    </location>
</feature>
<dbReference type="PRINTS" id="PR00625">
    <property type="entry name" value="JDOMAIN"/>
</dbReference>
<proteinExistence type="predicted"/>
<dbReference type="Pfam" id="PF00226">
    <property type="entry name" value="DnaJ"/>
    <property type="match status" value="1"/>
</dbReference>
<dbReference type="InterPro" id="IPR019734">
    <property type="entry name" value="TPR_rpt"/>
</dbReference>
<dbReference type="RefSeq" id="XP_022744260.1">
    <property type="nucleotide sequence ID" value="XM_022888525.1"/>
</dbReference>
<dbReference type="Proteomes" id="UP000515121">
    <property type="component" value="Unplaced"/>
</dbReference>